<evidence type="ECO:0000256" key="1">
    <source>
        <dbReference type="ARBA" id="ARBA00022614"/>
    </source>
</evidence>
<reference evidence="7" key="1">
    <citation type="journal article" date="2019" name="Int. J. Syst. Evol. Microbiol.">
        <title>The Global Catalogue of Microorganisms (GCM) 10K type strain sequencing project: providing services to taxonomists for standard genome sequencing and annotation.</title>
        <authorList>
            <consortium name="The Broad Institute Genomics Platform"/>
            <consortium name="The Broad Institute Genome Sequencing Center for Infectious Disease"/>
            <person name="Wu L."/>
            <person name="Ma J."/>
        </authorList>
    </citation>
    <scope>NUCLEOTIDE SEQUENCE [LARGE SCALE GENOMIC DNA]</scope>
    <source>
        <strain evidence="7">JCM 17342</strain>
    </source>
</reference>
<dbReference type="InterPro" id="IPR027417">
    <property type="entry name" value="P-loop_NTPase"/>
</dbReference>
<evidence type="ECO:0000256" key="3">
    <source>
        <dbReference type="ARBA" id="ARBA00022741"/>
    </source>
</evidence>
<evidence type="ECO:0000313" key="7">
    <source>
        <dbReference type="Proteomes" id="UP001501747"/>
    </source>
</evidence>
<proteinExistence type="predicted"/>
<gene>
    <name evidence="6" type="ORF">GCM10022247_05270</name>
</gene>
<dbReference type="Gene3D" id="3.80.10.10">
    <property type="entry name" value="Ribonuclease Inhibitor"/>
    <property type="match status" value="2"/>
</dbReference>
<evidence type="ECO:0000259" key="5">
    <source>
        <dbReference type="PROSITE" id="PS50837"/>
    </source>
</evidence>
<feature type="domain" description="NACHT" evidence="5">
    <location>
        <begin position="263"/>
        <end position="598"/>
    </location>
</feature>
<dbReference type="Gene3D" id="3.40.50.300">
    <property type="entry name" value="P-loop containing nucleotide triphosphate hydrolases"/>
    <property type="match status" value="1"/>
</dbReference>
<evidence type="ECO:0000313" key="6">
    <source>
        <dbReference type="EMBL" id="GAA3989601.1"/>
    </source>
</evidence>
<dbReference type="Pfam" id="PF22733">
    <property type="entry name" value="NNH1"/>
    <property type="match status" value="1"/>
</dbReference>
<dbReference type="PROSITE" id="PS50837">
    <property type="entry name" value="NACHT"/>
    <property type="match status" value="1"/>
</dbReference>
<dbReference type="InterPro" id="IPR007111">
    <property type="entry name" value="NACHT_NTPase"/>
</dbReference>
<comment type="caution">
    <text evidence="6">The sequence shown here is derived from an EMBL/GenBank/DDBJ whole genome shotgun (WGS) entry which is preliminary data.</text>
</comment>
<keyword evidence="4" id="KW-0067">ATP-binding</keyword>
<keyword evidence="7" id="KW-1185">Reference proteome</keyword>
<evidence type="ECO:0000256" key="4">
    <source>
        <dbReference type="ARBA" id="ARBA00022840"/>
    </source>
</evidence>
<organism evidence="6 7">
    <name type="scientific">Allokutzneria multivorans</name>
    <dbReference type="NCBI Taxonomy" id="1142134"/>
    <lineage>
        <taxon>Bacteria</taxon>
        <taxon>Bacillati</taxon>
        <taxon>Actinomycetota</taxon>
        <taxon>Actinomycetes</taxon>
        <taxon>Pseudonocardiales</taxon>
        <taxon>Pseudonocardiaceae</taxon>
        <taxon>Allokutzneria</taxon>
    </lineage>
</organism>
<dbReference type="Pfam" id="PF12799">
    <property type="entry name" value="LRR_4"/>
    <property type="match status" value="1"/>
</dbReference>
<sequence length="1101" mass="121383">MSTIESAILKIGATVARAAGTSWLGKRRGEAERHLSLTELAGARGLGLIPQRRLGRQFEQLAETIAERLEPLVAVEVRGLTDNERLAALSGVARALEMSDLSDERVLGANLSSASVEKLVEPASNTVSAELQLTDEGVYFFRIVLREAVAYLTEVISTLPSFQNRALRALLDRDTEIIDRLRDILDRMPTRGHVSSISSANEFELEYRREVARKLDEVELFGVTLSGPSRRYPLSVAYIGLSVSMELEIAEDISVDDALSGSPRTLIRGEAGSGKTTLLRWLAVKCAQGTLESSLASWNALVPFFVELRRFVGKELPTPGELLGTIAWQIKEHMPVGWAYKVLTSGRGLILVDGIDEIAASERPKVREWLADLVGAFPRSRYVVTSRPPAVDNRWLETEGFTAAELVPMTLTRTRSFIKHWHEAVATDRPFDDEDDLSSYEWSLLASIDTNPALRKIVTNPLLCALICALNHDRRTQLPLGRMELYRTALEMLLSRRDAERRVPDAWEMPLSFSDKLVVLADLAFWLTLNQMVDADVPRVIERINSCLLSMPSKNLKAKDVYASLLLRSGLLREHSVGKVDFIHKTFQEYLAAKRVVETDSIEMLVKQAENDHYREVIVLAAGHARQREKEHLLAGILDAAQKRRVSRARRAKLQLLAIACLETAEQINPALHSQITDCLSQLIPPKSSTDARTLAVMGEDVLPLLQVPDDASPEVIVATAQTAGLVGGPQAVSVLAALAKDGRAPVLREIVRIWSFFDPVEYARDVVVQAPLPGGRLRITDAGVLPGIAHLPHLTQLTCDFDGSVKPAEFEVLQPTAVLRSLTLANNSHVRGLQWLHDHENVSELHLRDCPNLTDVRGLAELPNLVALSLLSCKAIVNRDAVLECERLQSFTSDDYSSGEIADLLRGPADIKKLGLRRCAKLVTLADLGASTSLHRLALDACSGLAGFPDLDAFPALRELSFTDCPQLHVLGSRDAELMLRSLTLRWCPGIHSLDRVGAMRELRVLNLQGYNFGDLSPLAKLDNLRSLSLADCERIEDLTPLARLPLRTLSLQRASQLIDLQPLAGMRNLTVVHSGNVHNAHLLGPGSRAVIGQAKRLED</sequence>
<evidence type="ECO:0000256" key="2">
    <source>
        <dbReference type="ARBA" id="ARBA00022737"/>
    </source>
</evidence>
<keyword evidence="1" id="KW-0433">Leucine-rich repeat</keyword>
<dbReference type="RefSeq" id="WP_344870846.1">
    <property type="nucleotide sequence ID" value="NZ_BAABAL010000004.1"/>
</dbReference>
<protein>
    <submittedName>
        <fullName evidence="6">NACHT domain-containing protein</fullName>
    </submittedName>
</protein>
<dbReference type="InterPro" id="IPR054547">
    <property type="entry name" value="NNH1"/>
</dbReference>
<dbReference type="InterPro" id="IPR025875">
    <property type="entry name" value="Leu-rich_rpt_4"/>
</dbReference>
<dbReference type="EMBL" id="BAABAL010000004">
    <property type="protein sequence ID" value="GAA3989601.1"/>
    <property type="molecule type" value="Genomic_DNA"/>
</dbReference>
<dbReference type="PANTHER" id="PTHR46844:SF1">
    <property type="entry name" value="SLR5058 PROTEIN"/>
    <property type="match status" value="1"/>
</dbReference>
<dbReference type="Proteomes" id="UP001501747">
    <property type="component" value="Unassembled WGS sequence"/>
</dbReference>
<accession>A0ABP7QXL2</accession>
<dbReference type="SUPFAM" id="SSF52540">
    <property type="entry name" value="P-loop containing nucleoside triphosphate hydrolases"/>
    <property type="match status" value="1"/>
</dbReference>
<dbReference type="SUPFAM" id="SSF52058">
    <property type="entry name" value="L domain-like"/>
    <property type="match status" value="1"/>
</dbReference>
<keyword evidence="3" id="KW-0547">Nucleotide-binding</keyword>
<dbReference type="PANTHER" id="PTHR46844">
    <property type="entry name" value="SLR5058 PROTEIN"/>
    <property type="match status" value="1"/>
</dbReference>
<keyword evidence="2" id="KW-0677">Repeat</keyword>
<name>A0ABP7QXL2_9PSEU</name>
<dbReference type="InterPro" id="IPR032675">
    <property type="entry name" value="LRR_dom_sf"/>
</dbReference>
<dbReference type="Pfam" id="PF05729">
    <property type="entry name" value="NACHT"/>
    <property type="match status" value="1"/>
</dbReference>